<reference evidence="1" key="1">
    <citation type="submission" date="2020-08" db="EMBL/GenBank/DDBJ databases">
        <title>Multicomponent nature underlies the extraordinary mechanical properties of spider dragline silk.</title>
        <authorList>
            <person name="Kono N."/>
            <person name="Nakamura H."/>
            <person name="Mori M."/>
            <person name="Yoshida Y."/>
            <person name="Ohtoshi R."/>
            <person name="Malay A.D."/>
            <person name="Moran D.A.P."/>
            <person name="Tomita M."/>
            <person name="Numata K."/>
            <person name="Arakawa K."/>
        </authorList>
    </citation>
    <scope>NUCLEOTIDE SEQUENCE</scope>
</reference>
<accession>A0A8X6RX43</accession>
<evidence type="ECO:0000313" key="2">
    <source>
        <dbReference type="Proteomes" id="UP000887159"/>
    </source>
</evidence>
<sequence length="90" mass="10440">MLKSLSKTRSGVTENIRASLQSQILDPKTDNKKGYVFGVSQALGPLEIRASSILNEFYIVVEERKEKRYGFEFISFYRLRSFQPIGIEYR</sequence>
<protein>
    <submittedName>
        <fullName evidence="1">Uncharacterized protein</fullName>
    </submittedName>
</protein>
<dbReference type="AlphaFoldDB" id="A0A8X6RX43"/>
<organism evidence="1 2">
    <name type="scientific">Trichonephila clavipes</name>
    <name type="common">Golden silk orbweaver</name>
    <name type="synonym">Nephila clavipes</name>
    <dbReference type="NCBI Taxonomy" id="2585209"/>
    <lineage>
        <taxon>Eukaryota</taxon>
        <taxon>Metazoa</taxon>
        <taxon>Ecdysozoa</taxon>
        <taxon>Arthropoda</taxon>
        <taxon>Chelicerata</taxon>
        <taxon>Arachnida</taxon>
        <taxon>Araneae</taxon>
        <taxon>Araneomorphae</taxon>
        <taxon>Entelegynae</taxon>
        <taxon>Araneoidea</taxon>
        <taxon>Nephilidae</taxon>
        <taxon>Trichonephila</taxon>
    </lineage>
</organism>
<evidence type="ECO:0000313" key="1">
    <source>
        <dbReference type="EMBL" id="GFY00415.1"/>
    </source>
</evidence>
<proteinExistence type="predicted"/>
<gene>
    <name evidence="1" type="ORF">TNCV_1664541</name>
</gene>
<comment type="caution">
    <text evidence="1">The sequence shown here is derived from an EMBL/GenBank/DDBJ whole genome shotgun (WGS) entry which is preliminary data.</text>
</comment>
<dbReference type="Proteomes" id="UP000887159">
    <property type="component" value="Unassembled WGS sequence"/>
</dbReference>
<name>A0A8X6RX43_TRICX</name>
<dbReference type="EMBL" id="BMAU01021220">
    <property type="protein sequence ID" value="GFY00415.1"/>
    <property type="molecule type" value="Genomic_DNA"/>
</dbReference>
<keyword evidence="2" id="KW-1185">Reference proteome</keyword>